<sequence length="236" mass="26219">MRNTLILGLILIPLLAYSQFDNLKVSILTGPSFGRIGTDNNKISSKGINLGYKLHIQGEYLLNDRFSITIGLGLSLSQGGSLVFDQGGHLWSESKLSISKPDSLPNGVKLGYNINYLEFPIGFKMRTNSFGKFRFYAQMPEFSTGIRTKAKGSIAGIDVKSSKEQIKKEIQFLNLSWALGLGTEYSVSEKLDLIFGVRFFQSITDITDDSGRYFDNSKENSKGILNSLDLRFGVLF</sequence>
<dbReference type="EMBL" id="JADKFW010000016">
    <property type="protein sequence ID" value="MBK9719175.1"/>
    <property type="molecule type" value="Genomic_DNA"/>
</dbReference>
<gene>
    <name evidence="2" type="ORF">IPO85_16980</name>
</gene>
<name>A0A9D7SAR0_9BACT</name>
<evidence type="ECO:0000313" key="2">
    <source>
        <dbReference type="EMBL" id="MBK9719175.1"/>
    </source>
</evidence>
<dbReference type="InterPro" id="IPR011250">
    <property type="entry name" value="OMP/PagP_B-barrel"/>
</dbReference>
<comment type="caution">
    <text evidence="2">The sequence shown here is derived from an EMBL/GenBank/DDBJ whole genome shotgun (WGS) entry which is preliminary data.</text>
</comment>
<evidence type="ECO:0000259" key="1">
    <source>
        <dbReference type="Pfam" id="PF13568"/>
    </source>
</evidence>
<dbReference type="AlphaFoldDB" id="A0A9D7SAR0"/>
<organism evidence="2 3">
    <name type="scientific">Candidatus Defluviibacterium haderslevense</name>
    <dbReference type="NCBI Taxonomy" id="2981993"/>
    <lineage>
        <taxon>Bacteria</taxon>
        <taxon>Pseudomonadati</taxon>
        <taxon>Bacteroidota</taxon>
        <taxon>Saprospiria</taxon>
        <taxon>Saprospirales</taxon>
        <taxon>Saprospiraceae</taxon>
        <taxon>Candidatus Defluviibacterium</taxon>
    </lineage>
</organism>
<proteinExistence type="predicted"/>
<dbReference type="Proteomes" id="UP000808349">
    <property type="component" value="Unassembled WGS sequence"/>
</dbReference>
<reference evidence="2 3" key="1">
    <citation type="submission" date="2020-10" db="EMBL/GenBank/DDBJ databases">
        <title>Connecting structure to function with the recovery of over 1000 high-quality activated sludge metagenome-assembled genomes encoding full-length rRNA genes using long-read sequencing.</title>
        <authorList>
            <person name="Singleton C.M."/>
            <person name="Petriglieri F."/>
            <person name="Kristensen J.M."/>
            <person name="Kirkegaard R.H."/>
            <person name="Michaelsen T.Y."/>
            <person name="Andersen M.H."/>
            <person name="Karst S.M."/>
            <person name="Dueholm M.S."/>
            <person name="Nielsen P.H."/>
            <person name="Albertsen M."/>
        </authorList>
    </citation>
    <scope>NUCLEOTIDE SEQUENCE [LARGE SCALE GENOMIC DNA]</scope>
    <source>
        <strain evidence="2">Ribe_18-Q3-R11-54_BAT3C.373</strain>
    </source>
</reference>
<evidence type="ECO:0000313" key="3">
    <source>
        <dbReference type="Proteomes" id="UP000808349"/>
    </source>
</evidence>
<protein>
    <submittedName>
        <fullName evidence="2">Outer membrane beta-barrel protein</fullName>
    </submittedName>
</protein>
<feature type="domain" description="Outer membrane protein beta-barrel" evidence="1">
    <location>
        <begin position="22"/>
        <end position="207"/>
    </location>
</feature>
<accession>A0A9D7SAR0</accession>
<dbReference type="InterPro" id="IPR025665">
    <property type="entry name" value="Beta-barrel_OMP_2"/>
</dbReference>
<dbReference type="SUPFAM" id="SSF56925">
    <property type="entry name" value="OMPA-like"/>
    <property type="match status" value="1"/>
</dbReference>
<dbReference type="Pfam" id="PF13568">
    <property type="entry name" value="OMP_b-brl_2"/>
    <property type="match status" value="1"/>
</dbReference>